<dbReference type="PANTHER" id="PTHR45614:SF218">
    <property type="entry name" value="TRANSCRIPTION FACTOR MYB119-RELATED"/>
    <property type="match status" value="1"/>
</dbReference>
<evidence type="ECO:0000259" key="4">
    <source>
        <dbReference type="PROSITE" id="PS50090"/>
    </source>
</evidence>
<dbReference type="AlphaFoldDB" id="A0A199UNH8"/>
<evidence type="ECO:0000259" key="5">
    <source>
        <dbReference type="PROSITE" id="PS51293"/>
    </source>
</evidence>
<keyword evidence="2" id="KW-0238">DNA-binding</keyword>
<reference evidence="7 8" key="1">
    <citation type="journal article" date="2016" name="DNA Res.">
        <title>The draft genome of MD-2 pineapple using hybrid error correction of long reads.</title>
        <authorList>
            <person name="Redwan R.M."/>
            <person name="Saidin A."/>
            <person name="Kumar S.V."/>
        </authorList>
    </citation>
    <scope>NUCLEOTIDE SEQUENCE [LARGE SCALE GENOMIC DNA]</scope>
    <source>
        <strain evidence="8">cv. MD2</strain>
        <tissue evidence="7">Leaf</tissue>
    </source>
</reference>
<feature type="domain" description="Myb-like" evidence="4">
    <location>
        <begin position="171"/>
        <end position="221"/>
    </location>
</feature>
<accession>A0A199UNH8</accession>
<name>A0A199UNH8_ANACO</name>
<dbReference type="GO" id="GO:0005634">
    <property type="term" value="C:nucleus"/>
    <property type="evidence" value="ECO:0007669"/>
    <property type="project" value="TreeGrafter"/>
</dbReference>
<feature type="compositionally biased region" description="Basic residues" evidence="3">
    <location>
        <begin position="219"/>
        <end position="235"/>
    </location>
</feature>
<evidence type="ECO:0000256" key="3">
    <source>
        <dbReference type="SAM" id="MobiDB-lite"/>
    </source>
</evidence>
<dbReference type="PANTHER" id="PTHR45614">
    <property type="entry name" value="MYB PROTEIN-RELATED"/>
    <property type="match status" value="1"/>
</dbReference>
<evidence type="ECO:0000259" key="6">
    <source>
        <dbReference type="PROSITE" id="PS51294"/>
    </source>
</evidence>
<dbReference type="InterPro" id="IPR009057">
    <property type="entry name" value="Homeodomain-like_sf"/>
</dbReference>
<feature type="region of interest" description="Disordered" evidence="3">
    <location>
        <begin position="92"/>
        <end position="123"/>
    </location>
</feature>
<dbReference type="Proteomes" id="UP000092600">
    <property type="component" value="Unassembled WGS sequence"/>
</dbReference>
<dbReference type="Gene3D" id="1.10.10.60">
    <property type="entry name" value="Homeodomain-like"/>
    <property type="match status" value="2"/>
</dbReference>
<protein>
    <submittedName>
        <fullName evidence="7">Transcription factor MYB98</fullName>
    </submittedName>
</protein>
<feature type="compositionally biased region" description="Low complexity" evidence="3">
    <location>
        <begin position="107"/>
        <end position="116"/>
    </location>
</feature>
<evidence type="ECO:0000313" key="8">
    <source>
        <dbReference type="Proteomes" id="UP000092600"/>
    </source>
</evidence>
<feature type="compositionally biased region" description="Polar residues" evidence="3">
    <location>
        <begin position="209"/>
        <end position="218"/>
    </location>
</feature>
<dbReference type="PROSITE" id="PS51293">
    <property type="entry name" value="SANT"/>
    <property type="match status" value="1"/>
</dbReference>
<dbReference type="InterPro" id="IPR017930">
    <property type="entry name" value="Myb_dom"/>
</dbReference>
<feature type="region of interest" description="Disordered" evidence="3">
    <location>
        <begin position="209"/>
        <end position="250"/>
    </location>
</feature>
<feature type="domain" description="Myb-like" evidence="4">
    <location>
        <begin position="119"/>
        <end position="170"/>
    </location>
</feature>
<proteinExistence type="predicted"/>
<feature type="domain" description="HTH myb-type" evidence="6">
    <location>
        <begin position="175"/>
        <end position="225"/>
    </location>
</feature>
<feature type="domain" description="HTH myb-type" evidence="6">
    <location>
        <begin position="119"/>
        <end position="174"/>
    </location>
</feature>
<feature type="domain" description="SANT" evidence="5">
    <location>
        <begin position="174"/>
        <end position="225"/>
    </location>
</feature>
<dbReference type="InterPro" id="IPR001005">
    <property type="entry name" value="SANT/Myb"/>
</dbReference>
<gene>
    <name evidence="7" type="ORF">ACMD2_14951</name>
</gene>
<organism evidence="7 8">
    <name type="scientific">Ananas comosus</name>
    <name type="common">Pineapple</name>
    <name type="synonym">Ananas ananas</name>
    <dbReference type="NCBI Taxonomy" id="4615"/>
    <lineage>
        <taxon>Eukaryota</taxon>
        <taxon>Viridiplantae</taxon>
        <taxon>Streptophyta</taxon>
        <taxon>Embryophyta</taxon>
        <taxon>Tracheophyta</taxon>
        <taxon>Spermatophyta</taxon>
        <taxon>Magnoliopsida</taxon>
        <taxon>Liliopsida</taxon>
        <taxon>Poales</taxon>
        <taxon>Bromeliaceae</taxon>
        <taxon>Bromelioideae</taxon>
        <taxon>Ananas</taxon>
    </lineage>
</organism>
<dbReference type="FunFam" id="1.10.10.60:FF:000010">
    <property type="entry name" value="Transcriptional activator Myb isoform A"/>
    <property type="match status" value="1"/>
</dbReference>
<dbReference type="GO" id="GO:0000978">
    <property type="term" value="F:RNA polymerase II cis-regulatory region sequence-specific DNA binding"/>
    <property type="evidence" value="ECO:0007669"/>
    <property type="project" value="TreeGrafter"/>
</dbReference>
<dbReference type="EMBL" id="LSRQ01006420">
    <property type="protein sequence ID" value="OAY66201.1"/>
    <property type="molecule type" value="Genomic_DNA"/>
</dbReference>
<dbReference type="CDD" id="cd00167">
    <property type="entry name" value="SANT"/>
    <property type="match status" value="2"/>
</dbReference>
<dbReference type="InterPro" id="IPR017884">
    <property type="entry name" value="SANT_dom"/>
</dbReference>
<dbReference type="Pfam" id="PF13921">
    <property type="entry name" value="Myb_DNA-bind_6"/>
    <property type="match status" value="1"/>
</dbReference>
<evidence type="ECO:0000256" key="1">
    <source>
        <dbReference type="ARBA" id="ARBA00022737"/>
    </source>
</evidence>
<dbReference type="SUPFAM" id="SSF46689">
    <property type="entry name" value="Homeodomain-like"/>
    <property type="match status" value="1"/>
</dbReference>
<dbReference type="STRING" id="4615.A0A199UNH8"/>
<dbReference type="InterPro" id="IPR050560">
    <property type="entry name" value="MYB_TF"/>
</dbReference>
<dbReference type="GO" id="GO:0000981">
    <property type="term" value="F:DNA-binding transcription factor activity, RNA polymerase II-specific"/>
    <property type="evidence" value="ECO:0007669"/>
    <property type="project" value="TreeGrafter"/>
</dbReference>
<sequence>MERGFGFRELVEKRMRSLRPPPLLAPLERFLSSSSTGELCLSAVKGEETAVNYPSGPSVLDHFTSAIGVPPSGILLNESGFFGGLLVGNGEEAGRRESNRGSKKAQSSSSSSSTTTVPAKNVVKGQWTAEEDRLLVQLVDQHGVRRWSQIAKNLVGRIGKQCRERWHNHLRPDIKKETWTEEEERMLVEAHKKFGNKWAEIAKHVPGRSENSIKNHWNATKRRQNAKRRSKRKTGSRGGKPEPSILQDYIRSKTISNLKDNCTRRNDPPNLIPSNATYGVYGAMQQPMETNLNQSVNSESVEFDAYHVGNMHDPCIHDSLDDAYYLWGIDDCMLMASPPSLDWVYHEEVKGEFYEMGSNQDKYTGEPHLLREEHASPGHVFAAEGDEFFFKDQTSSSSKGDMDLMEMISWQMSQSQSRSQSSSCNGSF</sequence>
<dbReference type="SMART" id="SM00717">
    <property type="entry name" value="SANT"/>
    <property type="match status" value="2"/>
</dbReference>
<evidence type="ECO:0000256" key="2">
    <source>
        <dbReference type="ARBA" id="ARBA00023125"/>
    </source>
</evidence>
<dbReference type="PROSITE" id="PS51294">
    <property type="entry name" value="HTH_MYB"/>
    <property type="match status" value="2"/>
</dbReference>
<dbReference type="PROSITE" id="PS50090">
    <property type="entry name" value="MYB_LIKE"/>
    <property type="match status" value="2"/>
</dbReference>
<keyword evidence="1" id="KW-0677">Repeat</keyword>
<comment type="caution">
    <text evidence="7">The sequence shown here is derived from an EMBL/GenBank/DDBJ whole genome shotgun (WGS) entry which is preliminary data.</text>
</comment>
<evidence type="ECO:0000313" key="7">
    <source>
        <dbReference type="EMBL" id="OAY66201.1"/>
    </source>
</evidence>